<evidence type="ECO:0000313" key="2">
    <source>
        <dbReference type="Proteomes" id="UP000319865"/>
    </source>
</evidence>
<name>A0A543PJ80_9ACTN</name>
<comment type="caution">
    <text evidence="1">The sequence shown here is derived from an EMBL/GenBank/DDBJ whole genome shotgun (WGS) entry which is preliminary data.</text>
</comment>
<proteinExistence type="predicted"/>
<reference evidence="1 2" key="1">
    <citation type="submission" date="2019-06" db="EMBL/GenBank/DDBJ databases">
        <title>Sequencing the genomes of 1000 actinobacteria strains.</title>
        <authorList>
            <person name="Klenk H.-P."/>
        </authorList>
    </citation>
    <scope>NUCLEOTIDE SEQUENCE [LARGE SCALE GENOMIC DNA]</scope>
    <source>
        <strain evidence="1 2">DSM 46837</strain>
    </source>
</reference>
<keyword evidence="2" id="KW-1185">Reference proteome</keyword>
<accession>A0A543PJ80</accession>
<organism evidence="1 2">
    <name type="scientific">Blastococcus colisei</name>
    <dbReference type="NCBI Taxonomy" id="1564162"/>
    <lineage>
        <taxon>Bacteria</taxon>
        <taxon>Bacillati</taxon>
        <taxon>Actinomycetota</taxon>
        <taxon>Actinomycetes</taxon>
        <taxon>Geodermatophilales</taxon>
        <taxon>Geodermatophilaceae</taxon>
        <taxon>Blastococcus</taxon>
    </lineage>
</organism>
<sequence length="82" mass="8524">MTTPCQRPLICSRCGEKQPTDGALTTDDGTPISIPQYVALAGLVDSALVCSDCVTASALTPAIGQAQAPCVARTRECRDGRE</sequence>
<dbReference type="AlphaFoldDB" id="A0A543PJ80"/>
<protein>
    <submittedName>
        <fullName evidence="1">Uncharacterized protein</fullName>
    </submittedName>
</protein>
<dbReference type="EMBL" id="VFQE01000001">
    <property type="protein sequence ID" value="TQN44130.1"/>
    <property type="molecule type" value="Genomic_DNA"/>
</dbReference>
<gene>
    <name evidence="1" type="ORF">FHU33_3616</name>
</gene>
<evidence type="ECO:0000313" key="1">
    <source>
        <dbReference type="EMBL" id="TQN44130.1"/>
    </source>
</evidence>
<dbReference type="Proteomes" id="UP000319865">
    <property type="component" value="Unassembled WGS sequence"/>
</dbReference>